<proteinExistence type="predicted"/>
<protein>
    <recommendedName>
        <fullName evidence="4">Plastid lipid-associated protein/fibrillin conserved domain-containing protein</fullName>
    </recommendedName>
</protein>
<accession>A0A9W7CLA6</accession>
<keyword evidence="6" id="KW-1185">Reference proteome</keyword>
<name>A0A9W7CLA6_9STRA</name>
<dbReference type="Pfam" id="PF04755">
    <property type="entry name" value="PAP_fibrillin"/>
    <property type="match status" value="1"/>
</dbReference>
<dbReference type="AlphaFoldDB" id="A0A9W7CLA6"/>
<keyword evidence="2" id="KW-0934">Plastid</keyword>
<dbReference type="EMBL" id="BRXX01000354">
    <property type="protein sequence ID" value="GMI06689.1"/>
    <property type="molecule type" value="Genomic_DNA"/>
</dbReference>
<gene>
    <name evidence="5" type="ORF">TrVE_jg8082</name>
</gene>
<evidence type="ECO:0000259" key="4">
    <source>
        <dbReference type="Pfam" id="PF04755"/>
    </source>
</evidence>
<comment type="caution">
    <text evidence="5">The sequence shown here is derived from an EMBL/GenBank/DDBJ whole genome shotgun (WGS) entry which is preliminary data.</text>
</comment>
<feature type="domain" description="Plastid lipid-associated protein/fibrillin conserved" evidence="4">
    <location>
        <begin position="86"/>
        <end position="241"/>
    </location>
</feature>
<organism evidence="5 6">
    <name type="scientific">Triparma verrucosa</name>
    <dbReference type="NCBI Taxonomy" id="1606542"/>
    <lineage>
        <taxon>Eukaryota</taxon>
        <taxon>Sar</taxon>
        <taxon>Stramenopiles</taxon>
        <taxon>Ochrophyta</taxon>
        <taxon>Bolidophyceae</taxon>
        <taxon>Parmales</taxon>
        <taxon>Triparmaceae</taxon>
        <taxon>Triparma</taxon>
    </lineage>
</organism>
<sequence>MKVTMRHILRTIVPFYLVTSQGFHPHAFIGPHKTRCVSFKSFTSSSFALSADSSQRSSSSSSSSSDLLSYVSSVTSSPSSSESSKILSKIILLEESYDSTTFDPKLLDGPWLLNFVINPDKNTQGDVSAAGLTFPTEGQVTTQTIDVRNLRISNRITTSNPLLSTIEVGGTISLPPSPPTRAIVSFDTSTLNDFLNISFLFTLIDIMRSFGFFKAESWVDTSYIDETCRIARGNKGSVFLLTKVNENREENVKDKMVEVGSKGEARGATKNWKKTEPTEHWCKGSN</sequence>
<evidence type="ECO:0000256" key="2">
    <source>
        <dbReference type="ARBA" id="ARBA00022640"/>
    </source>
</evidence>
<dbReference type="InterPro" id="IPR006843">
    <property type="entry name" value="PAP/fibrillin_dom"/>
</dbReference>
<dbReference type="Proteomes" id="UP001165160">
    <property type="component" value="Unassembled WGS sequence"/>
</dbReference>
<evidence type="ECO:0000313" key="5">
    <source>
        <dbReference type="EMBL" id="GMI06689.1"/>
    </source>
</evidence>
<comment type="subcellular location">
    <subcellularLocation>
        <location evidence="1">Plastid</location>
    </subcellularLocation>
</comment>
<dbReference type="InterPro" id="IPR039633">
    <property type="entry name" value="PAP"/>
</dbReference>
<reference evidence="6" key="1">
    <citation type="journal article" date="2023" name="Commun. Biol.">
        <title>Genome analysis of Parmales, the sister group of diatoms, reveals the evolutionary specialization of diatoms from phago-mixotrophs to photoautotrophs.</title>
        <authorList>
            <person name="Ban H."/>
            <person name="Sato S."/>
            <person name="Yoshikawa S."/>
            <person name="Yamada K."/>
            <person name="Nakamura Y."/>
            <person name="Ichinomiya M."/>
            <person name="Sato N."/>
            <person name="Blanc-Mathieu R."/>
            <person name="Endo H."/>
            <person name="Kuwata A."/>
            <person name="Ogata H."/>
        </authorList>
    </citation>
    <scope>NUCLEOTIDE SEQUENCE [LARGE SCALE GENOMIC DNA]</scope>
    <source>
        <strain evidence="6">NIES 3699</strain>
    </source>
</reference>
<dbReference type="PANTHER" id="PTHR31906">
    <property type="entry name" value="PLASTID-LIPID-ASSOCIATED PROTEIN 4, CHLOROPLASTIC-RELATED"/>
    <property type="match status" value="1"/>
</dbReference>
<evidence type="ECO:0000256" key="1">
    <source>
        <dbReference type="ARBA" id="ARBA00004474"/>
    </source>
</evidence>
<feature type="region of interest" description="Disordered" evidence="3">
    <location>
        <begin position="264"/>
        <end position="286"/>
    </location>
</feature>
<evidence type="ECO:0000256" key="3">
    <source>
        <dbReference type="SAM" id="MobiDB-lite"/>
    </source>
</evidence>
<dbReference type="GO" id="GO:0009536">
    <property type="term" value="C:plastid"/>
    <property type="evidence" value="ECO:0007669"/>
    <property type="project" value="UniProtKB-SubCell"/>
</dbReference>
<evidence type="ECO:0000313" key="6">
    <source>
        <dbReference type="Proteomes" id="UP001165160"/>
    </source>
</evidence>